<name>A0A143BKZ9_9BACT</name>
<keyword evidence="1" id="KW-1133">Transmembrane helix</keyword>
<protein>
    <submittedName>
        <fullName evidence="2">Uncharacterized protein</fullName>
    </submittedName>
</protein>
<evidence type="ECO:0000313" key="2">
    <source>
        <dbReference type="EMBL" id="AMW05114.1"/>
    </source>
</evidence>
<evidence type="ECO:0000313" key="3">
    <source>
        <dbReference type="Proteomes" id="UP000076404"/>
    </source>
</evidence>
<keyword evidence="1" id="KW-0812">Transmembrane</keyword>
<evidence type="ECO:0000256" key="1">
    <source>
        <dbReference type="SAM" id="Phobius"/>
    </source>
</evidence>
<reference evidence="2 3" key="1">
    <citation type="journal article" date="2014" name="Proc. Natl. Acad. Sci. U.S.A.">
        <title>Functional type 2 photosynthetic reaction centers found in the rare bacterial phylum Gemmatimonadetes.</title>
        <authorList>
            <person name="Zeng Y."/>
            <person name="Feng F."/>
            <person name="Medova H."/>
            <person name="Dean J."/>
            <person name="Koblizek M."/>
        </authorList>
    </citation>
    <scope>NUCLEOTIDE SEQUENCE [LARGE SCALE GENOMIC DNA]</scope>
    <source>
        <strain evidence="2 3">AP64</strain>
    </source>
</reference>
<dbReference type="STRING" id="1379270.GEMMAAP_10360"/>
<dbReference type="eggNOG" id="ENOG502ZRDM">
    <property type="taxonomic scope" value="Bacteria"/>
</dbReference>
<organism evidence="2 3">
    <name type="scientific">Gemmatimonas phototrophica</name>
    <dbReference type="NCBI Taxonomy" id="1379270"/>
    <lineage>
        <taxon>Bacteria</taxon>
        <taxon>Pseudomonadati</taxon>
        <taxon>Gemmatimonadota</taxon>
        <taxon>Gemmatimonadia</taxon>
        <taxon>Gemmatimonadales</taxon>
        <taxon>Gemmatimonadaceae</taxon>
        <taxon>Gemmatimonas</taxon>
    </lineage>
</organism>
<keyword evidence="1" id="KW-0472">Membrane</keyword>
<reference evidence="2 3" key="2">
    <citation type="journal article" date="2016" name="Environ. Microbiol. Rep.">
        <title>Metagenomic evidence for the presence of phototrophic Gemmatimonadetes bacteria in diverse environments.</title>
        <authorList>
            <person name="Zeng Y."/>
            <person name="Baumbach J."/>
            <person name="Barbosa E.G."/>
            <person name="Azevedo V."/>
            <person name="Zhang C."/>
            <person name="Koblizek M."/>
        </authorList>
    </citation>
    <scope>NUCLEOTIDE SEQUENCE [LARGE SCALE GENOMIC DNA]</scope>
    <source>
        <strain evidence="2 3">AP64</strain>
    </source>
</reference>
<keyword evidence="3" id="KW-1185">Reference proteome</keyword>
<proteinExistence type="predicted"/>
<sequence length="65" mass="7000">MSGVGIGKLMGFFNRCTPAPGLPACEWWVFAGYGAAFGALTLPVLALWRLKRRDQAEDVASTNRG</sequence>
<dbReference type="AlphaFoldDB" id="A0A143BKZ9"/>
<feature type="transmembrane region" description="Helical" evidence="1">
    <location>
        <begin position="27"/>
        <end position="48"/>
    </location>
</feature>
<dbReference type="EMBL" id="CP011454">
    <property type="protein sequence ID" value="AMW05114.1"/>
    <property type="molecule type" value="Genomic_DNA"/>
</dbReference>
<accession>A0A143BKZ9</accession>
<dbReference type="Proteomes" id="UP000076404">
    <property type="component" value="Chromosome"/>
</dbReference>
<gene>
    <name evidence="2" type="ORF">GEMMAAP_10360</name>
</gene>
<dbReference type="KEGG" id="gph:GEMMAAP_10360"/>